<feature type="transmembrane region" description="Helical" evidence="6">
    <location>
        <begin position="25"/>
        <end position="47"/>
    </location>
</feature>
<feature type="transmembrane region" description="Helical" evidence="6">
    <location>
        <begin position="221"/>
        <end position="244"/>
    </location>
</feature>
<keyword evidence="9" id="KW-1185">Reference proteome</keyword>
<keyword evidence="4 6" id="KW-0472">Membrane</keyword>
<comment type="subcellular location">
    <subcellularLocation>
        <location evidence="1">Membrane</location>
        <topology evidence="1">Multi-pass membrane protein</topology>
    </subcellularLocation>
</comment>
<keyword evidence="2 6" id="KW-0812">Transmembrane</keyword>
<dbReference type="GO" id="GO:0055085">
    <property type="term" value="P:transmembrane transport"/>
    <property type="evidence" value="ECO:0007669"/>
    <property type="project" value="InterPro"/>
</dbReference>
<proteinExistence type="predicted"/>
<evidence type="ECO:0000256" key="3">
    <source>
        <dbReference type="ARBA" id="ARBA00022989"/>
    </source>
</evidence>
<organism evidence="8 9">
    <name type="scientific">Acrasis kona</name>
    <dbReference type="NCBI Taxonomy" id="1008807"/>
    <lineage>
        <taxon>Eukaryota</taxon>
        <taxon>Discoba</taxon>
        <taxon>Heterolobosea</taxon>
        <taxon>Tetramitia</taxon>
        <taxon>Eutetramitia</taxon>
        <taxon>Acrasidae</taxon>
        <taxon>Acrasis</taxon>
    </lineage>
</organism>
<dbReference type="InterPro" id="IPR002645">
    <property type="entry name" value="STAS_dom"/>
</dbReference>
<sequence>MGVGCIIVILLLQYCHVPFRGKKYYISSFLPVSLIMIILLISIMAIVRSSLQYPFNNKDIAGIKIVGSVPSGFPAPSIPLFYPDDFVMNITTNSTNVAVNGTVVDYSRFRVPISGNKLLQVFLNAWPLVFVGFAESISMAKYYGGKDGYRVDSNQELIAVGASCMVGGFFSGYVSTGSFSRSALGHATGCASCFSSLLTGLIMFVVIYVATPAFYYLPKPLLGAIVICTVLKVVDIHMVIYCYLTRYSELFVLLFSFFCTLFTGPEIGIVSAAGMSLALFIFRASRPRFVVMGRIPGTTLYRNVKYWPNAVVVPGVLVVRFDSELFFGNTVYFADNLKLFVEKAKLQTIDGVNNKTRVIVMDMSSVDHVDTSALQSMIEMHDLLTKNKILWYFANTREEIFKTLQAGWIVKEERVPAHHFFRHVHPAVQAASNILKSEYLVSEVKPDQEIEKNDEGTHAELLTDNLHETQ</sequence>
<feature type="transmembrane region" description="Helical" evidence="6">
    <location>
        <begin position="157"/>
        <end position="175"/>
    </location>
</feature>
<evidence type="ECO:0000259" key="7">
    <source>
        <dbReference type="PROSITE" id="PS50801"/>
    </source>
</evidence>
<evidence type="ECO:0000313" key="8">
    <source>
        <dbReference type="EMBL" id="KAL0480877.1"/>
    </source>
</evidence>
<dbReference type="GO" id="GO:0016020">
    <property type="term" value="C:membrane"/>
    <property type="evidence" value="ECO:0007669"/>
    <property type="project" value="UniProtKB-SubCell"/>
</dbReference>
<dbReference type="SUPFAM" id="SSF52091">
    <property type="entry name" value="SpoIIaa-like"/>
    <property type="match status" value="1"/>
</dbReference>
<feature type="transmembrane region" description="Helical" evidence="6">
    <location>
        <begin position="187"/>
        <end position="209"/>
    </location>
</feature>
<evidence type="ECO:0000256" key="4">
    <source>
        <dbReference type="ARBA" id="ARBA00023136"/>
    </source>
</evidence>
<feature type="domain" description="STAS" evidence="7">
    <location>
        <begin position="306"/>
        <end position="431"/>
    </location>
</feature>
<dbReference type="EMBL" id="JAOPGA020000701">
    <property type="protein sequence ID" value="KAL0480877.1"/>
    <property type="molecule type" value="Genomic_DNA"/>
</dbReference>
<dbReference type="PROSITE" id="PS50801">
    <property type="entry name" value="STAS"/>
    <property type="match status" value="1"/>
</dbReference>
<dbReference type="AlphaFoldDB" id="A0AAW2YX66"/>
<comment type="caution">
    <text evidence="8">The sequence shown here is derived from an EMBL/GenBank/DDBJ whole genome shotgun (WGS) entry which is preliminary data.</text>
</comment>
<feature type="transmembrane region" description="Helical" evidence="6">
    <location>
        <begin position="251"/>
        <end position="282"/>
    </location>
</feature>
<dbReference type="Pfam" id="PF01740">
    <property type="entry name" value="STAS"/>
    <property type="match status" value="1"/>
</dbReference>
<dbReference type="InterPro" id="IPR011547">
    <property type="entry name" value="SLC26A/SulP_dom"/>
</dbReference>
<protein>
    <recommendedName>
        <fullName evidence="7">STAS domain-containing protein</fullName>
    </recommendedName>
</protein>
<feature type="region of interest" description="Disordered" evidence="5">
    <location>
        <begin position="450"/>
        <end position="470"/>
    </location>
</feature>
<dbReference type="Gene3D" id="3.30.750.24">
    <property type="entry name" value="STAS domain"/>
    <property type="match status" value="1"/>
</dbReference>
<evidence type="ECO:0000313" key="9">
    <source>
        <dbReference type="Proteomes" id="UP001431209"/>
    </source>
</evidence>
<evidence type="ECO:0000256" key="6">
    <source>
        <dbReference type="SAM" id="Phobius"/>
    </source>
</evidence>
<dbReference type="CDD" id="cd07042">
    <property type="entry name" value="STAS_SulP_like_sulfate_transporter"/>
    <property type="match status" value="1"/>
</dbReference>
<evidence type="ECO:0000256" key="1">
    <source>
        <dbReference type="ARBA" id="ARBA00004141"/>
    </source>
</evidence>
<name>A0AAW2YX66_9EUKA</name>
<reference evidence="8 9" key="1">
    <citation type="submission" date="2024-03" db="EMBL/GenBank/DDBJ databases">
        <title>The Acrasis kona genome and developmental transcriptomes reveal deep origins of eukaryotic multicellular pathways.</title>
        <authorList>
            <person name="Sheikh S."/>
            <person name="Fu C.-J."/>
            <person name="Brown M.W."/>
            <person name="Baldauf S.L."/>
        </authorList>
    </citation>
    <scope>NUCLEOTIDE SEQUENCE [LARGE SCALE GENOMIC DNA]</scope>
    <source>
        <strain evidence="8 9">ATCC MYA-3509</strain>
    </source>
</reference>
<dbReference type="InterPro" id="IPR036513">
    <property type="entry name" value="STAS_dom_sf"/>
</dbReference>
<gene>
    <name evidence="8" type="ORF">AKO1_004065</name>
</gene>
<dbReference type="PANTHER" id="PTHR11814">
    <property type="entry name" value="SULFATE TRANSPORTER"/>
    <property type="match status" value="1"/>
</dbReference>
<keyword evidence="3 6" id="KW-1133">Transmembrane helix</keyword>
<evidence type="ECO:0000256" key="2">
    <source>
        <dbReference type="ARBA" id="ARBA00022692"/>
    </source>
</evidence>
<dbReference type="InterPro" id="IPR001902">
    <property type="entry name" value="SLC26A/SulP_fam"/>
</dbReference>
<dbReference type="Proteomes" id="UP001431209">
    <property type="component" value="Unassembled WGS sequence"/>
</dbReference>
<evidence type="ECO:0000256" key="5">
    <source>
        <dbReference type="SAM" id="MobiDB-lite"/>
    </source>
</evidence>
<accession>A0AAW2YX66</accession>
<feature type="transmembrane region" description="Helical" evidence="6">
    <location>
        <begin position="118"/>
        <end position="137"/>
    </location>
</feature>
<dbReference type="Pfam" id="PF00916">
    <property type="entry name" value="Sulfate_transp"/>
    <property type="match status" value="2"/>
</dbReference>